<dbReference type="SMART" id="SM00028">
    <property type="entry name" value="TPR"/>
    <property type="match status" value="8"/>
</dbReference>
<feature type="repeat" description="TPR" evidence="10">
    <location>
        <begin position="707"/>
        <end position="740"/>
    </location>
</feature>
<evidence type="ECO:0000256" key="3">
    <source>
        <dbReference type="ARBA" id="ARBA00022490"/>
    </source>
</evidence>
<evidence type="ECO:0000256" key="2">
    <source>
        <dbReference type="ARBA" id="ARBA00009622"/>
    </source>
</evidence>
<evidence type="ECO:0000256" key="6">
    <source>
        <dbReference type="ARBA" id="ARBA00022803"/>
    </source>
</evidence>
<dbReference type="RefSeq" id="WP_332863497.1">
    <property type="nucleotide sequence ID" value="NZ_JBAFSM010000003.1"/>
</dbReference>
<dbReference type="AlphaFoldDB" id="A0AAW9QG24"/>
<dbReference type="GO" id="GO:0005737">
    <property type="term" value="C:cytoplasm"/>
    <property type="evidence" value="ECO:0007669"/>
    <property type="project" value="TreeGrafter"/>
</dbReference>
<accession>A0AAW9QG24</accession>
<dbReference type="InterPro" id="IPR027417">
    <property type="entry name" value="P-loop_NTPase"/>
</dbReference>
<dbReference type="InterPro" id="IPR019734">
    <property type="entry name" value="TPR_rpt"/>
</dbReference>
<protein>
    <submittedName>
        <fullName evidence="12">Tetratricopeptide repeat protein</fullName>
    </submittedName>
</protein>
<keyword evidence="8" id="KW-0505">Motor protein</keyword>
<feature type="repeat" description="TPR" evidence="10">
    <location>
        <begin position="665"/>
        <end position="698"/>
    </location>
</feature>
<evidence type="ECO:0000313" key="12">
    <source>
        <dbReference type="EMBL" id="MEG3436048.1"/>
    </source>
</evidence>
<keyword evidence="6 10" id="KW-0802">TPR repeat</keyword>
<keyword evidence="7" id="KW-0175">Coiled coil</keyword>
<dbReference type="SUPFAM" id="SSF52540">
    <property type="entry name" value="P-loop containing nucleoside triphosphate hydrolases"/>
    <property type="match status" value="1"/>
</dbReference>
<gene>
    <name evidence="12" type="ORF">V0288_02855</name>
</gene>
<dbReference type="PRINTS" id="PR00381">
    <property type="entry name" value="KINESINLIGHT"/>
</dbReference>
<evidence type="ECO:0000256" key="4">
    <source>
        <dbReference type="ARBA" id="ARBA00022701"/>
    </source>
</evidence>
<dbReference type="PANTHER" id="PTHR45783:SF3">
    <property type="entry name" value="KINESIN LIGHT CHAIN"/>
    <property type="match status" value="1"/>
</dbReference>
<evidence type="ECO:0000313" key="13">
    <source>
        <dbReference type="Proteomes" id="UP001328733"/>
    </source>
</evidence>
<dbReference type="GO" id="GO:0043531">
    <property type="term" value="F:ADP binding"/>
    <property type="evidence" value="ECO:0007669"/>
    <property type="project" value="InterPro"/>
</dbReference>
<feature type="domain" description="NB-ARC" evidence="11">
    <location>
        <begin position="77"/>
        <end position="233"/>
    </location>
</feature>
<dbReference type="GO" id="GO:0005871">
    <property type="term" value="C:kinesin complex"/>
    <property type="evidence" value="ECO:0007669"/>
    <property type="project" value="InterPro"/>
</dbReference>
<feature type="repeat" description="TPR" evidence="10">
    <location>
        <begin position="749"/>
        <end position="782"/>
    </location>
</feature>
<name>A0AAW9QG24_9CHRO</name>
<dbReference type="GO" id="GO:0005874">
    <property type="term" value="C:microtubule"/>
    <property type="evidence" value="ECO:0007669"/>
    <property type="project" value="UniProtKB-KW"/>
</dbReference>
<feature type="repeat" description="TPR" evidence="10">
    <location>
        <begin position="539"/>
        <end position="572"/>
    </location>
</feature>
<dbReference type="EMBL" id="JBAFSM010000003">
    <property type="protein sequence ID" value="MEG3436048.1"/>
    <property type="molecule type" value="Genomic_DNA"/>
</dbReference>
<keyword evidence="4" id="KW-0493">Microtubule</keyword>
<organism evidence="12 13">
    <name type="scientific">Pannus brasiliensis CCIBt3594</name>
    <dbReference type="NCBI Taxonomy" id="1427578"/>
    <lineage>
        <taxon>Bacteria</taxon>
        <taxon>Bacillati</taxon>
        <taxon>Cyanobacteriota</taxon>
        <taxon>Cyanophyceae</taxon>
        <taxon>Oscillatoriophycideae</taxon>
        <taxon>Chroococcales</taxon>
        <taxon>Microcystaceae</taxon>
        <taxon>Pannus</taxon>
    </lineage>
</organism>
<dbReference type="Pfam" id="PF00931">
    <property type="entry name" value="NB-ARC"/>
    <property type="match status" value="1"/>
</dbReference>
<evidence type="ECO:0000256" key="8">
    <source>
        <dbReference type="ARBA" id="ARBA00023175"/>
    </source>
</evidence>
<dbReference type="Pfam" id="PF13424">
    <property type="entry name" value="TPR_12"/>
    <property type="match status" value="3"/>
</dbReference>
<sequence>MNALIFALDVPPGIIPPVQADAASRVDALLDWAKSPTGCGVERVGEILTEMLAGNKPTRNSPPHNIQQMGTPYFVGREKDLERLHNHLQNTRIVCVYAVTGMGGIGKTELALQYARKRLEDGTYRGGACWLRCGEDIGLQILDFGRSSLNLTLPDDLEFLAKTRYVWDRWRERDGDKLVIFDDVPDYEKINLYLPIDSSIKILLTTRKWLGASVQKIPLDELSEEAALELLRKLLQDREAERIDNQIEDAKALCSDLGYLPLGLELAGRYLARKPALSLSEFRQRMARQRPLATKALSRIEADMTAQRGIAEAFELTWQELDGETRELATVLSLFASAPIPWWLVEGCLEGEDTGEIEERRDEGLIGWSLLKIVSASADLYQLHPLIREFFALKREEYPRAGEWKESFCRVMVKVAKTSPYPVTVFDIERVQMFISHLEEVATALNSWLMDEDLIVPFNRVARFYHDRAAYTEALLLYRQCLTIVEARFGSDHPDFAKIFNNVAEIYRWQGKYRDAELLYIQSIKIMEQQLGDEHPDVAATLNNLGICYEAQGKYDKAEYLYLRSLKIRERWLGDEHPEVADTLANLAALYQVWGRYNEAEPLYLRSLEIQERKLGTGHPYFANNLTNLAVLYQAQRKYNEAESLYVRSLIIREWQLGGEHLDVAHSLGNLADLYQEQGRHDEAESFYIRSLKIREHHQGKEHPDVAQTLNNLATLYYKQRKYNEAESLFDRSLAIEKRVYGEDHPHVAQSLNNLAALYESLERYEEAEPLYRRALDICERFFGSDHPHTKTVRKNHEKLSREKP</sequence>
<dbReference type="PROSITE" id="PS50005">
    <property type="entry name" value="TPR"/>
    <property type="match status" value="5"/>
</dbReference>
<feature type="repeat" description="TPR" evidence="10">
    <location>
        <begin position="581"/>
        <end position="614"/>
    </location>
</feature>
<reference evidence="12 13" key="1">
    <citation type="submission" date="2024-01" db="EMBL/GenBank/DDBJ databases">
        <title>Genomic insights into the taxonomy and metabolism of the cyanobacterium Pannus brasiliensis CCIBt3594.</title>
        <authorList>
            <person name="Machado M."/>
            <person name="Botero N.B."/>
            <person name="Andreote A.P.D."/>
            <person name="Feitosa A.M.T."/>
            <person name="Popin R."/>
            <person name="Sivonen K."/>
            <person name="Fiore M.F."/>
        </authorList>
    </citation>
    <scope>NUCLEOTIDE SEQUENCE [LARGE SCALE GENOMIC DNA]</scope>
    <source>
        <strain evidence="12 13">CCIBt3594</strain>
    </source>
</reference>
<evidence type="ECO:0000256" key="5">
    <source>
        <dbReference type="ARBA" id="ARBA00022737"/>
    </source>
</evidence>
<comment type="subcellular location">
    <subcellularLocation>
        <location evidence="1">Cytoplasm</location>
        <location evidence="1">Cytoskeleton</location>
    </subcellularLocation>
</comment>
<comment type="caution">
    <text evidence="12">The sequence shown here is derived from an EMBL/GenBank/DDBJ whole genome shotgun (WGS) entry which is preliminary data.</text>
</comment>
<evidence type="ECO:0000256" key="9">
    <source>
        <dbReference type="ARBA" id="ARBA00023212"/>
    </source>
</evidence>
<dbReference type="InterPro" id="IPR002151">
    <property type="entry name" value="Kinesin_light"/>
</dbReference>
<dbReference type="InterPro" id="IPR002182">
    <property type="entry name" value="NB-ARC"/>
</dbReference>
<dbReference type="Gene3D" id="3.40.50.300">
    <property type="entry name" value="P-loop containing nucleotide triphosphate hydrolases"/>
    <property type="match status" value="1"/>
</dbReference>
<evidence type="ECO:0000256" key="7">
    <source>
        <dbReference type="ARBA" id="ARBA00023054"/>
    </source>
</evidence>
<dbReference type="GO" id="GO:0019894">
    <property type="term" value="F:kinesin binding"/>
    <property type="evidence" value="ECO:0007669"/>
    <property type="project" value="TreeGrafter"/>
</dbReference>
<dbReference type="SUPFAM" id="SSF48452">
    <property type="entry name" value="TPR-like"/>
    <property type="match status" value="3"/>
</dbReference>
<dbReference type="GO" id="GO:0007018">
    <property type="term" value="P:microtubule-based movement"/>
    <property type="evidence" value="ECO:0007669"/>
    <property type="project" value="TreeGrafter"/>
</dbReference>
<dbReference type="Gene3D" id="1.25.40.10">
    <property type="entry name" value="Tetratricopeptide repeat domain"/>
    <property type="match status" value="2"/>
</dbReference>
<dbReference type="Proteomes" id="UP001328733">
    <property type="component" value="Unassembled WGS sequence"/>
</dbReference>
<keyword evidence="9" id="KW-0206">Cytoskeleton</keyword>
<evidence type="ECO:0000256" key="1">
    <source>
        <dbReference type="ARBA" id="ARBA00004245"/>
    </source>
</evidence>
<dbReference type="Pfam" id="PF13374">
    <property type="entry name" value="TPR_10"/>
    <property type="match status" value="2"/>
</dbReference>
<keyword evidence="3" id="KW-0963">Cytoplasm</keyword>
<proteinExistence type="inferred from homology"/>
<dbReference type="InterPro" id="IPR011990">
    <property type="entry name" value="TPR-like_helical_dom_sf"/>
</dbReference>
<evidence type="ECO:0000256" key="10">
    <source>
        <dbReference type="PROSITE-ProRule" id="PRU00339"/>
    </source>
</evidence>
<keyword evidence="5" id="KW-0677">Repeat</keyword>
<keyword evidence="13" id="KW-1185">Reference proteome</keyword>
<comment type="similarity">
    <text evidence="2">Belongs to the kinesin light chain family.</text>
</comment>
<evidence type="ECO:0000259" key="11">
    <source>
        <dbReference type="Pfam" id="PF00931"/>
    </source>
</evidence>
<dbReference type="PANTHER" id="PTHR45783">
    <property type="entry name" value="KINESIN LIGHT CHAIN"/>
    <property type="match status" value="1"/>
</dbReference>